<comment type="function">
    <text evidence="5">Catalyzes the irreversible transfer of a propylamine group from the amino donor S-adenosylmethioninamine (decarboxy-AdoMet) to putrescine (1,4-diaminobutane) to yield spermidine.</text>
</comment>
<dbReference type="EC" id="2.5.1.16" evidence="5"/>
<dbReference type="PANTHER" id="PTHR43317">
    <property type="entry name" value="THERMOSPERMINE SYNTHASE ACAULIS5"/>
    <property type="match status" value="1"/>
</dbReference>
<evidence type="ECO:0000313" key="8">
    <source>
        <dbReference type="EMBL" id="WGK69545.1"/>
    </source>
</evidence>
<feature type="domain" description="PABS" evidence="7">
    <location>
        <begin position="223"/>
        <end position="515"/>
    </location>
</feature>
<comment type="pathway">
    <text evidence="5">Amine and polyamine biosynthesis; spermidine biosynthesis; spermidine from putrescine: step 1/1.</text>
</comment>
<keyword evidence="3 5" id="KW-0745">Spermidine biosynthesis</keyword>
<comment type="caution">
    <text evidence="5">Lacks conserved residue(s) required for the propagation of feature annotation.</text>
</comment>
<feature type="transmembrane region" description="Helical" evidence="5">
    <location>
        <begin position="176"/>
        <end position="195"/>
    </location>
</feature>
<dbReference type="PROSITE" id="PS51006">
    <property type="entry name" value="PABS_2"/>
    <property type="match status" value="1"/>
</dbReference>
<evidence type="ECO:0000256" key="4">
    <source>
        <dbReference type="ARBA" id="ARBA00023115"/>
    </source>
</evidence>
<sequence length="622" mass="70950">MGLFSQNRKRNSFVLYLAVLLTGSCGLAYEYTVSKIASDLLGDSTRQWAMIIGVMMFFMGLGANYQKALPRQVLFASFVLLEMLLSLLGGLSPLLLLWAYAYWQSHYILWQYLLIAAIGFLIGLEIPIIVRINGSFTPQLKVNIGRTLQMDYIGALGGAVLWSYWLIPYLPLSRSAAILGFANMAVTWLFMAYFYRQLSRYKWLPALGIAVSIVLLWAFIRGPEWSLHSEQGLYRDPIVLSKTTPYQHLVLTRSSRQRSAYFPRQGEEPESEYRLYINGHLQFSSRDEFIYHENLVHPAFALFRRRSGREPTRVLILGGGDGLALREVRKYPSVTEAILCDLDPEMLRLAAEDPTLRHLNRDALHGQNVRRLPAGPDIADTEPSTFFSPTYLAGWNGTRGSNRRELQSAPGIILKSMDAVRYIEEAPGFFDVIIADFPDPNSEMLSKLYSLPFYHRVRQKLRSGGVFVQQSTSPVYAYKAFWAIGRTMMAAGLEAMPYHDLVPSFGQWGWWLAAPRQSDGEIPEIPLLRQYQTSTLSPDIQMRYLSNEVMQTNSVFTPVFRTMYQDSLALAFPEKSGAKVTPHHSGTQKSDRKPDFGEFYRNWVTTYTQSKVYQYYLESGWQ</sequence>
<dbReference type="InterPro" id="IPR030374">
    <property type="entry name" value="PABS"/>
</dbReference>
<comment type="similarity">
    <text evidence="1 5">Belongs to the spermidine/spermine synthase family.</text>
</comment>
<dbReference type="CDD" id="cd02440">
    <property type="entry name" value="AdoMet_MTases"/>
    <property type="match status" value="1"/>
</dbReference>
<organism evidence="8 9">
    <name type="scientific">Candidatus Haliotispira prima</name>
    <dbReference type="NCBI Taxonomy" id="3034016"/>
    <lineage>
        <taxon>Bacteria</taxon>
        <taxon>Pseudomonadati</taxon>
        <taxon>Spirochaetota</taxon>
        <taxon>Spirochaetia</taxon>
        <taxon>Spirochaetales</taxon>
        <taxon>Spirochaetaceae</taxon>
        <taxon>Candidatus Haliotispira</taxon>
    </lineage>
</organism>
<keyword evidence="5" id="KW-1133">Transmembrane helix</keyword>
<keyword evidence="9" id="KW-1185">Reference proteome</keyword>
<proteinExistence type="inferred from homology"/>
<feature type="binding site" evidence="5">
    <location>
        <position position="341"/>
    </location>
    <ligand>
        <name>S-methyl-5'-thioadenosine</name>
        <dbReference type="ChEBI" id="CHEBI:17509"/>
    </ligand>
</feature>
<keyword evidence="4 5" id="KW-0620">Polyamine biosynthesis</keyword>
<dbReference type="Proteomes" id="UP001228690">
    <property type="component" value="Chromosome"/>
</dbReference>
<dbReference type="Pfam" id="PF01564">
    <property type="entry name" value="Spermine_synth"/>
    <property type="match status" value="2"/>
</dbReference>
<name>A0ABY8MHP4_9SPIO</name>
<feature type="transmembrane region" description="Helical" evidence="5">
    <location>
        <begin position="73"/>
        <end position="103"/>
    </location>
</feature>
<keyword evidence="2 5" id="KW-0808">Transferase</keyword>
<evidence type="ECO:0000259" key="7">
    <source>
        <dbReference type="PROSITE" id="PS51006"/>
    </source>
</evidence>
<feature type="binding site" evidence="5">
    <location>
        <position position="247"/>
    </location>
    <ligand>
        <name>S-methyl-5'-thioadenosine</name>
        <dbReference type="ChEBI" id="CHEBI:17509"/>
    </ligand>
</feature>
<feature type="transmembrane region" description="Helical" evidence="5">
    <location>
        <begin position="202"/>
        <end position="220"/>
    </location>
</feature>
<dbReference type="GO" id="GO:0004766">
    <property type="term" value="F:spermidine synthase activity"/>
    <property type="evidence" value="ECO:0007669"/>
    <property type="project" value="UniProtKB-EC"/>
</dbReference>
<dbReference type="HAMAP" id="MF_00198">
    <property type="entry name" value="Spermidine_synth"/>
    <property type="match status" value="1"/>
</dbReference>
<evidence type="ECO:0000313" key="9">
    <source>
        <dbReference type="Proteomes" id="UP001228690"/>
    </source>
</evidence>
<feature type="transmembrane region" description="Helical" evidence="5">
    <location>
        <begin position="47"/>
        <end position="66"/>
    </location>
</feature>
<reference evidence="8 9" key="1">
    <citation type="submission" date="2023-04" db="EMBL/GenBank/DDBJ databases">
        <title>Spirochaete genome identified in red abalone sample constitutes a novel genus.</title>
        <authorList>
            <person name="Sharma S.P."/>
            <person name="Purcell C.M."/>
            <person name="Hyde J.R."/>
            <person name="Severin A.J."/>
        </authorList>
    </citation>
    <scope>NUCLEOTIDE SEQUENCE [LARGE SCALE GENOMIC DNA]</scope>
    <source>
        <strain evidence="8 9">SP-2023</strain>
    </source>
</reference>
<evidence type="ECO:0000256" key="6">
    <source>
        <dbReference type="PROSITE-ProRule" id="PRU00354"/>
    </source>
</evidence>
<dbReference type="InterPro" id="IPR029063">
    <property type="entry name" value="SAM-dependent_MTases_sf"/>
</dbReference>
<dbReference type="InterPro" id="IPR001045">
    <property type="entry name" value="Spermi_synthase"/>
</dbReference>
<dbReference type="SUPFAM" id="SSF53335">
    <property type="entry name" value="S-adenosyl-L-methionine-dependent methyltransferases"/>
    <property type="match status" value="1"/>
</dbReference>
<dbReference type="NCBIfam" id="NF002956">
    <property type="entry name" value="PRK03612.1"/>
    <property type="match status" value="1"/>
</dbReference>
<dbReference type="InterPro" id="IPR030373">
    <property type="entry name" value="PABS_CS"/>
</dbReference>
<comment type="subunit">
    <text evidence="5">Homodimer or homotetramer.</text>
</comment>
<protein>
    <recommendedName>
        <fullName evidence="5">Polyamine aminopropyltransferase</fullName>
    </recommendedName>
    <alternativeName>
        <fullName evidence="5">Putrescine aminopropyltransferase</fullName>
        <shortName evidence="5">PAPT</shortName>
    </alternativeName>
    <alternativeName>
        <fullName evidence="5">Spermidine synthase</fullName>
        <shortName evidence="5">SPDS</shortName>
        <shortName evidence="5">SPDSY</shortName>
        <ecNumber evidence="5">2.5.1.16</ecNumber>
    </alternativeName>
</protein>
<feature type="active site" description="Proton acceptor" evidence="5 6">
    <location>
        <position position="436"/>
    </location>
</feature>
<comment type="subcellular location">
    <subcellularLocation>
        <location evidence="5">Cell membrane</location>
        <topology evidence="5">Multi-pass membrane protein</topology>
    </subcellularLocation>
</comment>
<dbReference type="PANTHER" id="PTHR43317:SF1">
    <property type="entry name" value="THERMOSPERMINE SYNTHASE ACAULIS5"/>
    <property type="match status" value="1"/>
</dbReference>
<keyword evidence="5" id="KW-1003">Cell membrane</keyword>
<accession>A0ABY8MHP4</accession>
<feature type="binding site" evidence="5">
    <location>
        <position position="292"/>
    </location>
    <ligand>
        <name>spermidine</name>
        <dbReference type="ChEBI" id="CHEBI:57834"/>
    </ligand>
</feature>
<evidence type="ECO:0000256" key="1">
    <source>
        <dbReference type="ARBA" id="ARBA00007867"/>
    </source>
</evidence>
<feature type="transmembrane region" description="Helical" evidence="5">
    <location>
        <begin position="151"/>
        <end position="170"/>
    </location>
</feature>
<evidence type="ECO:0000256" key="2">
    <source>
        <dbReference type="ARBA" id="ARBA00022679"/>
    </source>
</evidence>
<feature type="transmembrane region" description="Helical" evidence="5">
    <location>
        <begin position="109"/>
        <end position="130"/>
    </location>
</feature>
<dbReference type="PROSITE" id="PS01330">
    <property type="entry name" value="PABS_1"/>
    <property type="match status" value="1"/>
</dbReference>
<gene>
    <name evidence="5" type="primary">speE</name>
    <name evidence="8" type="ORF">P0082_01405</name>
</gene>
<keyword evidence="5" id="KW-0812">Transmembrane</keyword>
<dbReference type="Gene3D" id="3.40.50.150">
    <property type="entry name" value="Vaccinia Virus protein VP39"/>
    <property type="match status" value="1"/>
</dbReference>
<keyword evidence="5" id="KW-0472">Membrane</keyword>
<feature type="binding site" evidence="5">
    <location>
        <position position="321"/>
    </location>
    <ligand>
        <name>spermidine</name>
        <dbReference type="ChEBI" id="CHEBI:57834"/>
    </ligand>
</feature>
<comment type="catalytic activity">
    <reaction evidence="5">
        <text>S-adenosyl 3-(methylsulfanyl)propylamine + putrescine = S-methyl-5'-thioadenosine + spermidine + H(+)</text>
        <dbReference type="Rhea" id="RHEA:12721"/>
        <dbReference type="ChEBI" id="CHEBI:15378"/>
        <dbReference type="ChEBI" id="CHEBI:17509"/>
        <dbReference type="ChEBI" id="CHEBI:57443"/>
        <dbReference type="ChEBI" id="CHEBI:57834"/>
        <dbReference type="ChEBI" id="CHEBI:326268"/>
        <dbReference type="EC" id="2.5.1.16"/>
    </reaction>
</comment>
<dbReference type="EMBL" id="CP123443">
    <property type="protein sequence ID" value="WGK69545.1"/>
    <property type="molecule type" value="Genomic_DNA"/>
</dbReference>
<dbReference type="RefSeq" id="WP_326927729.1">
    <property type="nucleotide sequence ID" value="NZ_CP123443.1"/>
</dbReference>
<evidence type="ECO:0000256" key="5">
    <source>
        <dbReference type="HAMAP-Rule" id="MF_00198"/>
    </source>
</evidence>
<feature type="binding site" evidence="5">
    <location>
        <begin position="418"/>
        <end position="419"/>
    </location>
    <ligand>
        <name>S-methyl-5'-thioadenosine</name>
        <dbReference type="ChEBI" id="CHEBI:17509"/>
    </ligand>
</feature>
<evidence type="ECO:0000256" key="3">
    <source>
        <dbReference type="ARBA" id="ARBA00023066"/>
    </source>
</evidence>